<dbReference type="FunFam" id="3.30.70.1430:FF:000001">
    <property type="entry name" value="Efflux pump membrane transporter"/>
    <property type="match status" value="1"/>
</dbReference>
<dbReference type="Gene3D" id="3.30.70.1430">
    <property type="entry name" value="Multidrug efflux transporter AcrB pore domain"/>
    <property type="match status" value="2"/>
</dbReference>
<dbReference type="PANTHER" id="PTHR32063">
    <property type="match status" value="1"/>
</dbReference>
<keyword evidence="1" id="KW-0472">Membrane</keyword>
<feature type="transmembrane region" description="Helical" evidence="1">
    <location>
        <begin position="431"/>
        <end position="451"/>
    </location>
</feature>
<dbReference type="Gene3D" id="3.30.70.1440">
    <property type="entry name" value="Multidrug efflux transporter AcrB pore domain"/>
    <property type="match status" value="1"/>
</dbReference>
<dbReference type="PROSITE" id="PS50156">
    <property type="entry name" value="SSD"/>
    <property type="match status" value="1"/>
</dbReference>
<dbReference type="EMBL" id="CBXV010000002">
    <property type="protein sequence ID" value="CDM64365.1"/>
    <property type="molecule type" value="Genomic_DNA"/>
</dbReference>
<dbReference type="Gene3D" id="3.30.70.1320">
    <property type="entry name" value="Multidrug efflux transporter AcrB pore domain like"/>
    <property type="match status" value="1"/>
</dbReference>
<dbReference type="PRINTS" id="PR00702">
    <property type="entry name" value="ACRIFLAVINRP"/>
</dbReference>
<evidence type="ECO:0000259" key="2">
    <source>
        <dbReference type="PROSITE" id="PS50156"/>
    </source>
</evidence>
<feature type="domain" description="SSD" evidence="2">
    <location>
        <begin position="359"/>
        <end position="488"/>
    </location>
</feature>
<keyword evidence="4" id="KW-1185">Reference proteome</keyword>
<reference evidence="3 4" key="1">
    <citation type="submission" date="2013-12" db="EMBL/GenBank/DDBJ databases">
        <authorList>
            <person name="Stott M."/>
        </authorList>
    </citation>
    <scope>NUCLEOTIDE SEQUENCE [LARGE SCALE GENOMIC DNA]</scope>
    <source>
        <strain evidence="3 4">K22</strain>
    </source>
</reference>
<reference evidence="3 4" key="2">
    <citation type="submission" date="2015-01" db="EMBL/GenBank/DDBJ databases">
        <title>Complete genome sequence of Pyrinomonas methylaliphatogenes type strain K22T.</title>
        <authorList>
            <person name="Lee K.C.Y."/>
            <person name="Power J.F."/>
            <person name="Dunfield P.F."/>
            <person name="Morgan X.C."/>
            <person name="Huttenhower C."/>
            <person name="Stott M.B."/>
        </authorList>
    </citation>
    <scope>NUCLEOTIDE SEQUENCE [LARGE SCALE GENOMIC DNA]</scope>
    <source>
        <strain evidence="3 4">K22</strain>
    </source>
</reference>
<dbReference type="SUPFAM" id="SSF82866">
    <property type="entry name" value="Multidrug efflux transporter AcrB transmembrane domain"/>
    <property type="match status" value="2"/>
</dbReference>
<dbReference type="SUPFAM" id="SSF82714">
    <property type="entry name" value="Multidrug efflux transporter AcrB TolC docking domain, DN and DC subdomains"/>
    <property type="match status" value="2"/>
</dbReference>
<protein>
    <submittedName>
        <fullName evidence="3">Cation/multidrug efflux pump</fullName>
    </submittedName>
</protein>
<dbReference type="Gene3D" id="1.20.1640.10">
    <property type="entry name" value="Multidrug efflux transporter AcrB transmembrane domain"/>
    <property type="match status" value="2"/>
</dbReference>
<dbReference type="PANTHER" id="PTHR32063:SF0">
    <property type="entry name" value="SWARMING MOTILITY PROTEIN SWRC"/>
    <property type="match status" value="1"/>
</dbReference>
<feature type="transmembrane region" description="Helical" evidence="1">
    <location>
        <begin position="336"/>
        <end position="353"/>
    </location>
</feature>
<feature type="transmembrane region" description="Helical" evidence="1">
    <location>
        <begin position="360"/>
        <end position="383"/>
    </location>
</feature>
<gene>
    <name evidence="3" type="ORF">PYK22_00358</name>
</gene>
<feature type="transmembrane region" description="Helical" evidence="1">
    <location>
        <begin position="12"/>
        <end position="31"/>
    </location>
</feature>
<proteinExistence type="predicted"/>
<dbReference type="AlphaFoldDB" id="A0A0B6WW33"/>
<feature type="transmembrane region" description="Helical" evidence="1">
    <location>
        <begin position="1003"/>
        <end position="1029"/>
    </location>
</feature>
<name>A0A0B6WW33_9BACT</name>
<dbReference type="GO" id="GO:0042910">
    <property type="term" value="F:xenobiotic transmembrane transporter activity"/>
    <property type="evidence" value="ECO:0007669"/>
    <property type="project" value="TreeGrafter"/>
</dbReference>
<dbReference type="InterPro" id="IPR027463">
    <property type="entry name" value="AcrB_DN_DC_subdom"/>
</dbReference>
<feature type="transmembrane region" description="Helical" evidence="1">
    <location>
        <begin position="975"/>
        <end position="997"/>
    </location>
</feature>
<evidence type="ECO:0000256" key="1">
    <source>
        <dbReference type="SAM" id="Phobius"/>
    </source>
</evidence>
<organism evidence="3 4">
    <name type="scientific">Pyrinomonas methylaliphatogenes</name>
    <dbReference type="NCBI Taxonomy" id="454194"/>
    <lineage>
        <taxon>Bacteria</taxon>
        <taxon>Pseudomonadati</taxon>
        <taxon>Acidobacteriota</taxon>
        <taxon>Blastocatellia</taxon>
        <taxon>Blastocatellales</taxon>
        <taxon>Pyrinomonadaceae</taxon>
        <taxon>Pyrinomonas</taxon>
    </lineage>
</organism>
<feature type="transmembrane region" description="Helical" evidence="1">
    <location>
        <begin position="463"/>
        <end position="486"/>
    </location>
</feature>
<dbReference type="OrthoDB" id="8270at2"/>
<accession>A0A0B6WW33</accession>
<evidence type="ECO:0000313" key="3">
    <source>
        <dbReference type="EMBL" id="CDM64365.1"/>
    </source>
</evidence>
<dbReference type="Pfam" id="PF00873">
    <property type="entry name" value="ACR_tran"/>
    <property type="match status" value="1"/>
</dbReference>
<sequence>MQKLAEICVRRPVFATVIILVLTVIGAFSFFRLGVDRFPKIDLPTVTITTTNIGAAPQEMETEITDVIEGAVNTVPGIDEMRSSSSQGRSSITITFNLEKDPDVAAQEVRDKVNTVLNQLPQTADPPIVQKADPDSMPVIQYAISAPRPIVELTEIVDKQVRERLESVDGVGDVFLYGARQRQIKIYLNPEKLQAYNISVTDVANALRTQNLELPGGRFDEGARTANLRTMSRVTSVEQFNDIVVATKNHYPVRIRDIGRVEDTGADPTSAASLNGVPSVSVAVRKQSGENTMAVIRAVKQRMEEIKRLLPPDFKVVVTRDQSEFIENSLHAIEEHLILGGLLAALVVFVFLWNFRSTLIAAFAIPASIISAFGFIAAMGYSLNQMTMLALTLMVGIVIDDAIVVLENIYRFIEEKGMPPFQAAIEATREIGLAVMATTLSLLAVFVPVGFMSGIVGRFMSSFGLTSAAAIAVSLLVSFTLTPMLAARWIKGKAESEVGEVGEVDEAALLPDHSGHGSSKESRFYRALDRTYTRMLEWSMAHRWIVVLICALVVASIWPLYRAVGMNFLPDEDESTYQVYLRAPQGTSLAATQSILDRIARDVRENIPGVESTLAIAGFGGGGVNNGFVLVRLVPVEERKYSQTDLIQKTRNLLRKYSKDFEISVSGSSSIGASIGMGRSTSLAFYIAGPDLGKLDEYSNRLLEKLKQDPNIRDASRSLQLGMPEVRIVIDRQRAADLGVRAGDVAQALNILAAGQRITTYSEGSYQYDVVLQADEPFRRSRESLRRFTVASSLGAPVELEKLVRIEEGTSPASIDRINRQRQVTISASVAPNGSEGAALEAIQRYAQELHMEPGYRIGVTGQSKELQRATNAFALAFLLSIIFMYLVLAAQFESFIHPVTILLTLPLAVPFALVSTLLAGQRLNIFSALGILLLFGIVKKNAILQIDHTNELRAHGMERYEAIIQANRDRLRPILMTTISLVAGMIPLLLGTGAGAATNRSIAVLVVGGQSLCLLLTLLAVPVFYSLFDDVKELRVWQRASAAVGSWAQAFKHGLAKGYASAFARGTAARRERKKGYADQTTGD</sequence>
<evidence type="ECO:0000313" key="4">
    <source>
        <dbReference type="Proteomes" id="UP000031518"/>
    </source>
</evidence>
<dbReference type="InterPro" id="IPR000731">
    <property type="entry name" value="SSD"/>
</dbReference>
<feature type="transmembrane region" description="Helical" evidence="1">
    <location>
        <begin position="544"/>
        <end position="561"/>
    </location>
</feature>
<dbReference type="Gene3D" id="3.30.2090.10">
    <property type="entry name" value="Multidrug efflux transporter AcrB TolC docking domain, DN and DC subdomains"/>
    <property type="match status" value="2"/>
</dbReference>
<dbReference type="SUPFAM" id="SSF82693">
    <property type="entry name" value="Multidrug efflux transporter AcrB pore domain, PN1, PN2, PC1 and PC2 subdomains"/>
    <property type="match status" value="3"/>
</dbReference>
<dbReference type="InterPro" id="IPR001036">
    <property type="entry name" value="Acrflvin-R"/>
</dbReference>
<keyword evidence="1" id="KW-1133">Transmembrane helix</keyword>
<feature type="transmembrane region" description="Helical" evidence="1">
    <location>
        <begin position="389"/>
        <end position="410"/>
    </location>
</feature>
<keyword evidence="1" id="KW-0812">Transmembrane</keyword>
<dbReference type="Proteomes" id="UP000031518">
    <property type="component" value="Unassembled WGS sequence"/>
</dbReference>
<feature type="transmembrane region" description="Helical" evidence="1">
    <location>
        <begin position="873"/>
        <end position="893"/>
    </location>
</feature>
<feature type="transmembrane region" description="Helical" evidence="1">
    <location>
        <begin position="900"/>
        <end position="920"/>
    </location>
</feature>
<dbReference type="RefSeq" id="WP_083437521.1">
    <property type="nucleotide sequence ID" value="NZ_CBXV010000002.1"/>
</dbReference>
<dbReference type="STRING" id="454194.PYK22_00358"/>
<dbReference type="GO" id="GO:0005886">
    <property type="term" value="C:plasma membrane"/>
    <property type="evidence" value="ECO:0007669"/>
    <property type="project" value="TreeGrafter"/>
</dbReference>